<evidence type="ECO:0000256" key="4">
    <source>
        <dbReference type="ARBA" id="ARBA00022821"/>
    </source>
</evidence>
<evidence type="ECO:0000256" key="6">
    <source>
        <dbReference type="SAM" id="SignalP"/>
    </source>
</evidence>
<dbReference type="GO" id="GO:0050832">
    <property type="term" value="P:defense response to fungus"/>
    <property type="evidence" value="ECO:0007669"/>
    <property type="project" value="UniProtKB-KW"/>
</dbReference>
<evidence type="ECO:0000256" key="3">
    <source>
        <dbReference type="ARBA" id="ARBA00022577"/>
    </source>
</evidence>
<dbReference type="SUPFAM" id="SSF57095">
    <property type="entry name" value="Scorpion toxin-like"/>
    <property type="match status" value="1"/>
</dbReference>
<keyword evidence="5" id="KW-1015">Disulfide bond</keyword>
<keyword evidence="6" id="KW-0732">Signal</keyword>
<dbReference type="AlphaFoldDB" id="V4MFC1"/>
<dbReference type="Gene3D" id="3.30.30.10">
    <property type="entry name" value="Knottin, scorpion toxin-like"/>
    <property type="match status" value="1"/>
</dbReference>
<evidence type="ECO:0000256" key="1">
    <source>
        <dbReference type="ARBA" id="ARBA00006722"/>
    </source>
</evidence>
<dbReference type="KEGG" id="eus:EUTSA_v10017555mg"/>
<evidence type="ECO:0000259" key="7">
    <source>
        <dbReference type="SMART" id="SM00505"/>
    </source>
</evidence>
<feature type="chain" id="PRO_5004724873" description="Knottins-like domain-containing protein" evidence="6">
    <location>
        <begin position="29"/>
        <end position="78"/>
    </location>
</feature>
<keyword evidence="3" id="KW-0295">Fungicide</keyword>
<keyword evidence="4" id="KW-0611">Plant defense</keyword>
<protein>
    <recommendedName>
        <fullName evidence="7">Knottins-like domain-containing protein</fullName>
    </recommendedName>
</protein>
<feature type="domain" description="Knottins-like" evidence="7">
    <location>
        <begin position="31"/>
        <end position="74"/>
    </location>
</feature>
<dbReference type="SMART" id="SM00505">
    <property type="entry name" value="Knot1"/>
    <property type="match status" value="1"/>
</dbReference>
<evidence type="ECO:0000256" key="2">
    <source>
        <dbReference type="ARBA" id="ARBA00022529"/>
    </source>
</evidence>
<feature type="signal peptide" evidence="6">
    <location>
        <begin position="1"/>
        <end position="28"/>
    </location>
</feature>
<dbReference type="GO" id="GO:0031640">
    <property type="term" value="P:killing of cells of another organism"/>
    <property type="evidence" value="ECO:0007669"/>
    <property type="project" value="UniProtKB-KW"/>
</dbReference>
<dbReference type="InterPro" id="IPR036574">
    <property type="entry name" value="Scorpion_toxin-like_sf"/>
</dbReference>
<accession>V4MFC1</accession>
<comment type="similarity">
    <text evidence="1">Belongs to the DEFL family.</text>
</comment>
<gene>
    <name evidence="8" type="ORF">EUTSA_v10017555mg</name>
</gene>
<evidence type="ECO:0000256" key="5">
    <source>
        <dbReference type="ARBA" id="ARBA00023157"/>
    </source>
</evidence>
<evidence type="ECO:0000313" key="8">
    <source>
        <dbReference type="EMBL" id="ESQ51223.1"/>
    </source>
</evidence>
<reference evidence="8 9" key="1">
    <citation type="journal article" date="2013" name="Front. Plant Sci.">
        <title>The Reference Genome of the Halophytic Plant Eutrema salsugineum.</title>
        <authorList>
            <person name="Yang R."/>
            <person name="Jarvis D.E."/>
            <person name="Chen H."/>
            <person name="Beilstein M.A."/>
            <person name="Grimwood J."/>
            <person name="Jenkins J."/>
            <person name="Shu S."/>
            <person name="Prochnik S."/>
            <person name="Xin M."/>
            <person name="Ma C."/>
            <person name="Schmutz J."/>
            <person name="Wing R.A."/>
            <person name="Mitchell-Olds T."/>
            <person name="Schumaker K.S."/>
            <person name="Wang X."/>
        </authorList>
    </citation>
    <scope>NUCLEOTIDE SEQUENCE [LARGE SCALE GENOMIC DNA]</scope>
</reference>
<dbReference type="EMBL" id="KI517385">
    <property type="protein sequence ID" value="ESQ51223.1"/>
    <property type="molecule type" value="Genomic_DNA"/>
</dbReference>
<dbReference type="Proteomes" id="UP000030689">
    <property type="component" value="Unassembled WGS sequence"/>
</dbReference>
<sequence length="78" mass="8988">MKNFMQLTFTLLFLIIFLGAPGMKMVQGQQICKARSINFTALCLRWSKCKQACLTENFPDGRCIARRCFCMTPCHFLT</sequence>
<keyword evidence="9" id="KW-1185">Reference proteome</keyword>
<dbReference type="PANTHER" id="PTHR33147">
    <property type="entry name" value="DEFENSIN-LIKE PROTEIN 1"/>
    <property type="match status" value="1"/>
</dbReference>
<evidence type="ECO:0000313" key="9">
    <source>
        <dbReference type="Proteomes" id="UP000030689"/>
    </source>
</evidence>
<dbReference type="Pfam" id="PF00304">
    <property type="entry name" value="Gamma-thionin"/>
    <property type="match status" value="1"/>
</dbReference>
<keyword evidence="2" id="KW-0929">Antimicrobial</keyword>
<dbReference type="InterPro" id="IPR003614">
    <property type="entry name" value="Knottins"/>
</dbReference>
<proteinExistence type="inferred from homology"/>
<name>V4MFC1_EUTSA</name>
<organism evidence="8 9">
    <name type="scientific">Eutrema salsugineum</name>
    <name type="common">Saltwater cress</name>
    <name type="synonym">Sisymbrium salsugineum</name>
    <dbReference type="NCBI Taxonomy" id="72664"/>
    <lineage>
        <taxon>Eukaryota</taxon>
        <taxon>Viridiplantae</taxon>
        <taxon>Streptophyta</taxon>
        <taxon>Embryophyta</taxon>
        <taxon>Tracheophyta</taxon>
        <taxon>Spermatophyta</taxon>
        <taxon>Magnoliopsida</taxon>
        <taxon>eudicotyledons</taxon>
        <taxon>Gunneridae</taxon>
        <taxon>Pentapetalae</taxon>
        <taxon>rosids</taxon>
        <taxon>malvids</taxon>
        <taxon>Brassicales</taxon>
        <taxon>Brassicaceae</taxon>
        <taxon>Eutremeae</taxon>
        <taxon>Eutrema</taxon>
    </lineage>
</organism>
<dbReference type="Gramene" id="ESQ51223">
    <property type="protein sequence ID" value="ESQ51223"/>
    <property type="gene ID" value="EUTSA_v10017555mg"/>
</dbReference>
<dbReference type="PANTHER" id="PTHR33147:SF39">
    <property type="entry name" value="DRO1 PROTEIN-RELATED"/>
    <property type="match status" value="1"/>
</dbReference>